<dbReference type="EMBL" id="AGWN01000001">
    <property type="protein sequence ID" value="EPD30392.1"/>
    <property type="molecule type" value="Genomic_DNA"/>
</dbReference>
<dbReference type="InterPro" id="IPR022183">
    <property type="entry name" value="DUF3710"/>
</dbReference>
<keyword evidence="3" id="KW-1185">Reference proteome</keyword>
<dbReference type="RefSeq" id="WP_016443504.1">
    <property type="nucleotide sequence ID" value="NZ_KE150266.1"/>
</dbReference>
<protein>
    <recommendedName>
        <fullName evidence="4">DUF3710 domain-containing protein</fullName>
    </recommendedName>
</protein>
<organism evidence="2 3">
    <name type="scientific">Gleimia europaea ACS-120-V-Col10b</name>
    <dbReference type="NCBI Taxonomy" id="883069"/>
    <lineage>
        <taxon>Bacteria</taxon>
        <taxon>Bacillati</taxon>
        <taxon>Actinomycetota</taxon>
        <taxon>Actinomycetes</taxon>
        <taxon>Actinomycetales</taxon>
        <taxon>Actinomycetaceae</taxon>
        <taxon>Gleimia</taxon>
    </lineage>
</organism>
<dbReference type="OrthoDB" id="8480367at2"/>
<proteinExistence type="predicted"/>
<evidence type="ECO:0000313" key="3">
    <source>
        <dbReference type="Proteomes" id="UP000014387"/>
    </source>
</evidence>
<feature type="region of interest" description="Disordered" evidence="1">
    <location>
        <begin position="1"/>
        <end position="43"/>
    </location>
</feature>
<name>A0A9W5RDJ9_9ACTO</name>
<evidence type="ECO:0000313" key="2">
    <source>
        <dbReference type="EMBL" id="EPD30392.1"/>
    </source>
</evidence>
<reference evidence="2 3" key="1">
    <citation type="submission" date="2013-05" db="EMBL/GenBank/DDBJ databases">
        <title>The Genome Sequence of Actinomyces europaeus ACS-120-V-COL10B.</title>
        <authorList>
            <consortium name="The Broad Institute Genomics Platform"/>
            <person name="Earl A."/>
            <person name="Ward D."/>
            <person name="Feldgarden M."/>
            <person name="Gevers D."/>
            <person name="Saerens B."/>
            <person name="Vaneechoutte M."/>
            <person name="Walker B."/>
            <person name="Young S."/>
            <person name="Zeng Q."/>
            <person name="Gargeya S."/>
            <person name="Fitzgerald M."/>
            <person name="Haas B."/>
            <person name="Abouelleil A."/>
            <person name="Allen A.W."/>
            <person name="Alvarado L."/>
            <person name="Arachchi H.M."/>
            <person name="Berlin A.M."/>
            <person name="Chapman S.B."/>
            <person name="Gainer-Dewar J."/>
            <person name="Goldberg J."/>
            <person name="Griggs A."/>
            <person name="Gujja S."/>
            <person name="Hansen M."/>
            <person name="Howarth C."/>
            <person name="Imamovic A."/>
            <person name="Ireland A."/>
            <person name="Larimer J."/>
            <person name="McCowan C."/>
            <person name="Murphy C."/>
            <person name="Pearson M."/>
            <person name="Poon T.W."/>
            <person name="Priest M."/>
            <person name="Roberts A."/>
            <person name="Saif S."/>
            <person name="Shea T."/>
            <person name="Sisk P."/>
            <person name="Sykes S."/>
            <person name="Wortman J."/>
            <person name="Nusbaum C."/>
            <person name="Birren B."/>
        </authorList>
    </citation>
    <scope>NUCLEOTIDE SEQUENCE [LARGE SCALE GENOMIC DNA]</scope>
    <source>
        <strain evidence="2 3">ACS-120-V-Col10b</strain>
    </source>
</reference>
<evidence type="ECO:0008006" key="4">
    <source>
        <dbReference type="Google" id="ProtNLM"/>
    </source>
</evidence>
<dbReference type="Pfam" id="PF12502">
    <property type="entry name" value="DUF3710"/>
    <property type="match status" value="1"/>
</dbReference>
<comment type="caution">
    <text evidence="2">The sequence shown here is derived from an EMBL/GenBank/DDBJ whole genome shotgun (WGS) entry which is preliminary data.</text>
</comment>
<dbReference type="AlphaFoldDB" id="A0A9W5RDJ9"/>
<gene>
    <name evidence="2" type="ORF">HMPREF9238_00130</name>
</gene>
<dbReference type="Proteomes" id="UP000014387">
    <property type="component" value="Unassembled WGS sequence"/>
</dbReference>
<feature type="compositionally biased region" description="Basic residues" evidence="1">
    <location>
        <begin position="1"/>
        <end position="10"/>
    </location>
</feature>
<evidence type="ECO:0000256" key="1">
    <source>
        <dbReference type="SAM" id="MobiDB-lite"/>
    </source>
</evidence>
<accession>A0A9W5RDJ9</accession>
<sequence>MAFFKRKKKAQGVASASTNELSVDEAPAVADGEQAPDYGPFDISQRDVSKGYVDLGPLKFPAIAGIQIQPVFSPDKTILRMNAVIGNSVMQMMVIANPKSGGAAQEVLRATKEALEQQGAKVEVREGPWGEELVAHTVVKTQDGRDAIAPTRIFAIEGNRWALRIDLAGAALSDEKAWDPVAAVISSLVVERDGAPRAPLSVIPFTLPAELTAGDQPQDDSQ</sequence>